<dbReference type="SMART" id="SM00480">
    <property type="entry name" value="POL3Bc"/>
    <property type="match status" value="1"/>
</dbReference>
<dbReference type="PIRSF" id="PIRSF000804">
    <property type="entry name" value="DNA_pol_III_b"/>
    <property type="match status" value="1"/>
</dbReference>
<sequence>MHIYTSREALLQGVSAVQRAVASKTTMPILSGIKLETVDDKLIFSATDLEIAIQATINITTITSGAVVVPAKYFTEMVRKLPDTKIEIKVDELSHQLTVMYGNSQLKLNGYDPQAYPLIPQIEADKVFSIRSELLRQMLKQVIFAVGVENNRPVFQGILFDCYQDNLTLVATDTHRLAMRKGKWSQGNVEEFSAIVPGKTMNELLRLLPEEEEVKLSFSQNQLAIQLPNIIMFSRLIEGQFPAYKQVIPSQWKSRLRVKTRELLETAERATLLAQDGTSTIKLIVKQYQLEVNSASSSVGTLKEEIPIYLEGEETQITFNTKYLIDVLRNLDSEELTMDLTGSISPGIIRPLENENYLYLLLPLRQ</sequence>
<dbReference type="Pfam" id="PF00712">
    <property type="entry name" value="DNA_pol3_beta"/>
    <property type="match status" value="1"/>
</dbReference>
<dbReference type="GO" id="GO:0005737">
    <property type="term" value="C:cytoplasm"/>
    <property type="evidence" value="ECO:0007669"/>
    <property type="project" value="UniProtKB-SubCell"/>
</dbReference>
<dbReference type="Pfam" id="PF02768">
    <property type="entry name" value="DNA_pol3_beta_3"/>
    <property type="match status" value="1"/>
</dbReference>
<dbReference type="PANTHER" id="PTHR30478:SF0">
    <property type="entry name" value="BETA SLIDING CLAMP"/>
    <property type="match status" value="1"/>
</dbReference>
<dbReference type="InterPro" id="IPR022635">
    <property type="entry name" value="DNA_polIII_beta_C"/>
</dbReference>
<accession>A0A1T4SBI7</accession>
<evidence type="ECO:0000256" key="8">
    <source>
        <dbReference type="ARBA" id="ARBA00022932"/>
    </source>
</evidence>
<dbReference type="InterPro" id="IPR001001">
    <property type="entry name" value="DNA_polIII_beta"/>
</dbReference>
<evidence type="ECO:0000256" key="3">
    <source>
        <dbReference type="ARBA" id="ARBA00021035"/>
    </source>
</evidence>
<evidence type="ECO:0000256" key="5">
    <source>
        <dbReference type="ARBA" id="ARBA00022679"/>
    </source>
</evidence>
<reference evidence="15" key="1">
    <citation type="submission" date="2017-02" db="EMBL/GenBank/DDBJ databases">
        <authorList>
            <person name="Varghese N."/>
            <person name="Submissions S."/>
        </authorList>
    </citation>
    <scope>NUCLEOTIDE SEQUENCE [LARGE SCALE GENOMIC DNA]</scope>
    <source>
        <strain evidence="15">DSM 16521</strain>
    </source>
</reference>
<comment type="subunit">
    <text evidence="10">Forms a ring-shaped head-to-tail homodimer around DNA.</text>
</comment>
<feature type="domain" description="DNA polymerase III beta sliding clamp central" evidence="12">
    <location>
        <begin position="130"/>
        <end position="242"/>
    </location>
</feature>
<dbReference type="PANTHER" id="PTHR30478">
    <property type="entry name" value="DNA POLYMERASE III SUBUNIT BETA"/>
    <property type="match status" value="1"/>
</dbReference>
<evidence type="ECO:0000256" key="1">
    <source>
        <dbReference type="ARBA" id="ARBA00004496"/>
    </source>
</evidence>
<dbReference type="Gene3D" id="3.10.150.10">
    <property type="entry name" value="DNA Polymerase III, subunit A, domain 2"/>
    <property type="match status" value="1"/>
</dbReference>
<protein>
    <recommendedName>
        <fullName evidence="3 10">Beta sliding clamp</fullName>
    </recommendedName>
</protein>
<comment type="similarity">
    <text evidence="2 10">Belongs to the beta sliding clamp family.</text>
</comment>
<dbReference type="Gene3D" id="3.70.10.10">
    <property type="match status" value="1"/>
</dbReference>
<evidence type="ECO:0000256" key="9">
    <source>
        <dbReference type="ARBA" id="ARBA00023125"/>
    </source>
</evidence>
<feature type="domain" description="DNA polymerase III beta sliding clamp C-terminal" evidence="13">
    <location>
        <begin position="245"/>
        <end position="365"/>
    </location>
</feature>
<keyword evidence="4 10" id="KW-0963">Cytoplasm</keyword>
<keyword evidence="5 10" id="KW-0808">Transferase</keyword>
<evidence type="ECO:0000256" key="2">
    <source>
        <dbReference type="ARBA" id="ARBA00010752"/>
    </source>
</evidence>
<keyword evidence="8 10" id="KW-0239">DNA-directed DNA polymerase</keyword>
<evidence type="ECO:0000259" key="13">
    <source>
        <dbReference type="Pfam" id="PF02768"/>
    </source>
</evidence>
<keyword evidence="7 10" id="KW-0235">DNA replication</keyword>
<dbReference type="GO" id="GO:0003887">
    <property type="term" value="F:DNA-directed DNA polymerase activity"/>
    <property type="evidence" value="ECO:0007669"/>
    <property type="project" value="UniProtKB-UniRule"/>
</dbReference>
<dbReference type="GO" id="GO:0003677">
    <property type="term" value="F:DNA binding"/>
    <property type="evidence" value="ECO:0007669"/>
    <property type="project" value="UniProtKB-UniRule"/>
</dbReference>
<gene>
    <name evidence="14" type="ORF">SAMN02745885_02571</name>
</gene>
<evidence type="ECO:0000259" key="12">
    <source>
        <dbReference type="Pfam" id="PF02767"/>
    </source>
</evidence>
<dbReference type="GO" id="GO:0008408">
    <property type="term" value="F:3'-5' exonuclease activity"/>
    <property type="evidence" value="ECO:0007669"/>
    <property type="project" value="InterPro"/>
</dbReference>
<dbReference type="AlphaFoldDB" id="A0A1T4SBI7"/>
<proteinExistence type="inferred from homology"/>
<keyword evidence="6 10" id="KW-0548">Nucleotidyltransferase</keyword>
<evidence type="ECO:0000256" key="7">
    <source>
        <dbReference type="ARBA" id="ARBA00022705"/>
    </source>
</evidence>
<evidence type="ECO:0000313" key="14">
    <source>
        <dbReference type="EMBL" id="SKA25547.1"/>
    </source>
</evidence>
<dbReference type="NCBIfam" id="TIGR00663">
    <property type="entry name" value="dnan"/>
    <property type="match status" value="1"/>
</dbReference>
<dbReference type="InterPro" id="IPR022637">
    <property type="entry name" value="DNA_polIII_beta_cen"/>
</dbReference>
<dbReference type="InterPro" id="IPR046938">
    <property type="entry name" value="DNA_clamp_sf"/>
</dbReference>
<feature type="domain" description="DNA polymerase III beta sliding clamp N-terminal" evidence="11">
    <location>
        <begin position="1"/>
        <end position="120"/>
    </location>
</feature>
<comment type="function">
    <text evidence="10">Confers DNA tethering and processivity to DNA polymerases and other proteins. Acts as a clamp, forming a ring around DNA (a reaction catalyzed by the clamp-loading complex) which diffuses in an ATP-independent manner freely and bidirectionally along dsDNA. Initially characterized for its ability to contact the catalytic subunit of DNA polymerase III (Pol III), a complex, multichain enzyme responsible for most of the replicative synthesis in bacteria; Pol III exhibits 3'-5' exonuclease proofreading activity. The beta chain is required for initiation of replication as well as for processivity of DNA replication.</text>
</comment>
<evidence type="ECO:0000256" key="10">
    <source>
        <dbReference type="PIRNR" id="PIRNR000804"/>
    </source>
</evidence>
<organism evidence="14 15">
    <name type="scientific">Carboxydocella sporoproducens DSM 16521</name>
    <dbReference type="NCBI Taxonomy" id="1121270"/>
    <lineage>
        <taxon>Bacteria</taxon>
        <taxon>Bacillati</taxon>
        <taxon>Bacillota</taxon>
        <taxon>Clostridia</taxon>
        <taxon>Eubacteriales</taxon>
        <taxon>Clostridiales Family XVI. Incertae Sedis</taxon>
        <taxon>Carboxydocella</taxon>
    </lineage>
</organism>
<dbReference type="RefSeq" id="WP_078666539.1">
    <property type="nucleotide sequence ID" value="NZ_FUXM01000049.1"/>
</dbReference>
<evidence type="ECO:0000256" key="6">
    <source>
        <dbReference type="ARBA" id="ARBA00022695"/>
    </source>
</evidence>
<keyword evidence="9" id="KW-0238">DNA-binding</keyword>
<evidence type="ECO:0000256" key="4">
    <source>
        <dbReference type="ARBA" id="ARBA00022490"/>
    </source>
</evidence>
<dbReference type="Proteomes" id="UP000189933">
    <property type="component" value="Unassembled WGS sequence"/>
</dbReference>
<dbReference type="GO" id="GO:0006271">
    <property type="term" value="P:DNA strand elongation involved in DNA replication"/>
    <property type="evidence" value="ECO:0007669"/>
    <property type="project" value="TreeGrafter"/>
</dbReference>
<dbReference type="Pfam" id="PF02767">
    <property type="entry name" value="DNA_pol3_beta_2"/>
    <property type="match status" value="1"/>
</dbReference>
<dbReference type="SUPFAM" id="SSF55979">
    <property type="entry name" value="DNA clamp"/>
    <property type="match status" value="3"/>
</dbReference>
<evidence type="ECO:0000259" key="11">
    <source>
        <dbReference type="Pfam" id="PF00712"/>
    </source>
</evidence>
<dbReference type="CDD" id="cd00140">
    <property type="entry name" value="beta_clamp"/>
    <property type="match status" value="1"/>
</dbReference>
<dbReference type="OrthoDB" id="8421503at2"/>
<dbReference type="GO" id="GO:0009360">
    <property type="term" value="C:DNA polymerase III complex"/>
    <property type="evidence" value="ECO:0007669"/>
    <property type="project" value="InterPro"/>
</dbReference>
<dbReference type="EMBL" id="FUXM01000049">
    <property type="protein sequence ID" value="SKA25547.1"/>
    <property type="molecule type" value="Genomic_DNA"/>
</dbReference>
<name>A0A1T4SBI7_9FIRM</name>
<keyword evidence="15" id="KW-1185">Reference proteome</keyword>
<evidence type="ECO:0000313" key="15">
    <source>
        <dbReference type="Proteomes" id="UP000189933"/>
    </source>
</evidence>
<comment type="subcellular location">
    <subcellularLocation>
        <location evidence="1 10">Cytoplasm</location>
    </subcellularLocation>
</comment>
<dbReference type="InterPro" id="IPR022634">
    <property type="entry name" value="DNA_polIII_beta_N"/>
</dbReference>